<keyword evidence="2" id="KW-1003">Cell membrane</keyword>
<protein>
    <recommendedName>
        <fullName evidence="9">Glycosyltransferase RgtA/B/C/D-like domain-containing protein</fullName>
    </recommendedName>
</protein>
<keyword evidence="6 8" id="KW-1133">Transmembrane helix</keyword>
<dbReference type="STRING" id="1798384.A3D03_03105"/>
<evidence type="ECO:0000256" key="8">
    <source>
        <dbReference type="SAM" id="Phobius"/>
    </source>
</evidence>
<evidence type="ECO:0000256" key="3">
    <source>
        <dbReference type="ARBA" id="ARBA00022676"/>
    </source>
</evidence>
<reference evidence="10 11" key="1">
    <citation type="journal article" date="2016" name="Nat. Commun.">
        <title>Thousands of microbial genomes shed light on interconnected biogeochemical processes in an aquifer system.</title>
        <authorList>
            <person name="Anantharaman K."/>
            <person name="Brown C.T."/>
            <person name="Hug L.A."/>
            <person name="Sharon I."/>
            <person name="Castelle C.J."/>
            <person name="Probst A.J."/>
            <person name="Thomas B.C."/>
            <person name="Singh A."/>
            <person name="Wilkins M.J."/>
            <person name="Karaoz U."/>
            <person name="Brodie E.L."/>
            <person name="Williams K.H."/>
            <person name="Hubbard S.S."/>
            <person name="Banfield J.F."/>
        </authorList>
    </citation>
    <scope>NUCLEOTIDE SEQUENCE [LARGE SCALE GENOMIC DNA]</scope>
</reference>
<evidence type="ECO:0000256" key="5">
    <source>
        <dbReference type="ARBA" id="ARBA00022692"/>
    </source>
</evidence>
<sequence>MTILKKIWIKYKLYLIACFLTILYFTLNLAIINDYGVTWDFTYHFNAGLKQLRLPVKENNFVMFASNPIPDIIPTTFYLIFFEKLKLLPWDSAYNLFSVIMGSLGIGILFLFISELINPTLAIISSLTLALLPRYFGHLHNNMKDIPQATLFTLSLFLFYRYHNRPVFRNLLSVILALSLSLLTKINAVFIPLIVAFWYLLPFHLSSFKKRIKTLAIPLSSAFILMFLFWLIIWDHPVDRFFESISTYTTSTTNMPVLYFGKIYYSGVNIPWHYPFGMLAVTTPLPILIFFIIGLFILIKSMKNRNKSSWLIFLWFFIPLLRFLKPQMLVIDDIRHFMEIVFPLSVISGIGIVQTMLLLKKAVRTIRYSACYHFSIYFFYFIYLLWQIISVHPYQTSYFNEMINLSKKNSELFDIDFWTISYKSSMNWLNKYAPYGSKITVAMAPDIAKLYLRDDLKTSLNLNNLTYTDNAIYTKSDYTVILNRKSFFGWYNIYPYIQNRTPIFTLKSQETPLVFIYKN</sequence>
<dbReference type="Pfam" id="PF13231">
    <property type="entry name" value="PMT_2"/>
    <property type="match status" value="1"/>
</dbReference>
<evidence type="ECO:0000259" key="9">
    <source>
        <dbReference type="Pfam" id="PF13231"/>
    </source>
</evidence>
<keyword evidence="3" id="KW-0328">Glycosyltransferase</keyword>
<feature type="domain" description="Glycosyltransferase RgtA/B/C/D-like" evidence="9">
    <location>
        <begin position="93"/>
        <end position="230"/>
    </location>
</feature>
<dbReference type="EMBL" id="MFJN01000051">
    <property type="protein sequence ID" value="OGG20272.1"/>
    <property type="molecule type" value="Genomic_DNA"/>
</dbReference>
<evidence type="ECO:0000313" key="11">
    <source>
        <dbReference type="Proteomes" id="UP000177092"/>
    </source>
</evidence>
<dbReference type="GO" id="GO:0016763">
    <property type="term" value="F:pentosyltransferase activity"/>
    <property type="evidence" value="ECO:0007669"/>
    <property type="project" value="TreeGrafter"/>
</dbReference>
<evidence type="ECO:0000256" key="6">
    <source>
        <dbReference type="ARBA" id="ARBA00022989"/>
    </source>
</evidence>
<dbReference type="PANTHER" id="PTHR33908">
    <property type="entry name" value="MANNOSYLTRANSFERASE YKCB-RELATED"/>
    <property type="match status" value="1"/>
</dbReference>
<dbReference type="GO" id="GO:0009103">
    <property type="term" value="P:lipopolysaccharide biosynthetic process"/>
    <property type="evidence" value="ECO:0007669"/>
    <property type="project" value="UniProtKB-ARBA"/>
</dbReference>
<organism evidence="10 11">
    <name type="scientific">Candidatus Gottesmanbacteria bacterium RIFCSPHIGHO2_02_FULL_40_13</name>
    <dbReference type="NCBI Taxonomy" id="1798384"/>
    <lineage>
        <taxon>Bacteria</taxon>
        <taxon>Candidatus Gottesmaniibacteriota</taxon>
    </lineage>
</organism>
<dbReference type="InterPro" id="IPR050297">
    <property type="entry name" value="LipidA_mod_glycosyltrf_83"/>
</dbReference>
<keyword evidence="4" id="KW-0808">Transferase</keyword>
<evidence type="ECO:0000256" key="2">
    <source>
        <dbReference type="ARBA" id="ARBA00022475"/>
    </source>
</evidence>
<feature type="transmembrane region" description="Helical" evidence="8">
    <location>
        <begin position="212"/>
        <end position="233"/>
    </location>
</feature>
<keyword evidence="5 8" id="KW-0812">Transmembrane</keyword>
<feature type="transmembrane region" description="Helical" evidence="8">
    <location>
        <begin position="274"/>
        <end position="298"/>
    </location>
</feature>
<proteinExistence type="predicted"/>
<accession>A0A1F6A721</accession>
<dbReference type="PANTHER" id="PTHR33908:SF11">
    <property type="entry name" value="MEMBRANE PROTEIN"/>
    <property type="match status" value="1"/>
</dbReference>
<name>A0A1F6A721_9BACT</name>
<evidence type="ECO:0000256" key="7">
    <source>
        <dbReference type="ARBA" id="ARBA00023136"/>
    </source>
</evidence>
<evidence type="ECO:0000313" key="10">
    <source>
        <dbReference type="EMBL" id="OGG20272.1"/>
    </source>
</evidence>
<evidence type="ECO:0000256" key="4">
    <source>
        <dbReference type="ARBA" id="ARBA00022679"/>
    </source>
</evidence>
<comment type="caution">
    <text evidence="10">The sequence shown here is derived from an EMBL/GenBank/DDBJ whole genome shotgun (WGS) entry which is preliminary data.</text>
</comment>
<feature type="transmembrane region" description="Helical" evidence="8">
    <location>
        <begin position="371"/>
        <end position="389"/>
    </location>
</feature>
<feature type="transmembrane region" description="Helical" evidence="8">
    <location>
        <begin position="310"/>
        <end position="328"/>
    </location>
</feature>
<feature type="transmembrane region" description="Helical" evidence="8">
    <location>
        <begin position="175"/>
        <end position="200"/>
    </location>
</feature>
<dbReference type="InterPro" id="IPR038731">
    <property type="entry name" value="RgtA/B/C-like"/>
</dbReference>
<feature type="transmembrane region" description="Helical" evidence="8">
    <location>
        <begin position="93"/>
        <end position="113"/>
    </location>
</feature>
<evidence type="ECO:0000256" key="1">
    <source>
        <dbReference type="ARBA" id="ARBA00004651"/>
    </source>
</evidence>
<gene>
    <name evidence="10" type="ORF">A3D03_03105</name>
</gene>
<dbReference type="AlphaFoldDB" id="A0A1F6A721"/>
<dbReference type="Proteomes" id="UP000177092">
    <property type="component" value="Unassembled WGS sequence"/>
</dbReference>
<dbReference type="GO" id="GO:0005886">
    <property type="term" value="C:plasma membrane"/>
    <property type="evidence" value="ECO:0007669"/>
    <property type="project" value="UniProtKB-SubCell"/>
</dbReference>
<keyword evidence="7 8" id="KW-0472">Membrane</keyword>
<feature type="transmembrane region" description="Helical" evidence="8">
    <location>
        <begin position="12"/>
        <end position="32"/>
    </location>
</feature>
<feature type="transmembrane region" description="Helical" evidence="8">
    <location>
        <begin position="340"/>
        <end position="359"/>
    </location>
</feature>
<comment type="subcellular location">
    <subcellularLocation>
        <location evidence="1">Cell membrane</location>
        <topology evidence="1">Multi-pass membrane protein</topology>
    </subcellularLocation>
</comment>
<feature type="transmembrane region" description="Helical" evidence="8">
    <location>
        <begin position="61"/>
        <end position="81"/>
    </location>
</feature>